<feature type="transmembrane region" description="Helical" evidence="1">
    <location>
        <begin position="106"/>
        <end position="129"/>
    </location>
</feature>
<evidence type="ECO:0008006" key="4">
    <source>
        <dbReference type="Google" id="ProtNLM"/>
    </source>
</evidence>
<feature type="transmembrane region" description="Helical" evidence="1">
    <location>
        <begin position="163"/>
        <end position="186"/>
    </location>
</feature>
<dbReference type="Proteomes" id="UP001595764">
    <property type="component" value="Unassembled WGS sequence"/>
</dbReference>
<proteinExistence type="predicted"/>
<keyword evidence="1" id="KW-0812">Transmembrane</keyword>
<evidence type="ECO:0000313" key="2">
    <source>
        <dbReference type="EMBL" id="MFC3509548.1"/>
    </source>
</evidence>
<accession>A0ABV7QB42</accession>
<feature type="transmembrane region" description="Helical" evidence="1">
    <location>
        <begin position="20"/>
        <end position="41"/>
    </location>
</feature>
<feature type="transmembrane region" description="Helical" evidence="1">
    <location>
        <begin position="53"/>
        <end position="71"/>
    </location>
</feature>
<organism evidence="2 3">
    <name type="scientific">Amycolatopsis halotolerans</name>
    <dbReference type="NCBI Taxonomy" id="330083"/>
    <lineage>
        <taxon>Bacteria</taxon>
        <taxon>Bacillati</taxon>
        <taxon>Actinomycetota</taxon>
        <taxon>Actinomycetes</taxon>
        <taxon>Pseudonocardiales</taxon>
        <taxon>Pseudonocardiaceae</taxon>
        <taxon>Amycolatopsis</taxon>
    </lineage>
</organism>
<sequence>MSTPTISDLPGIGELWNGSWEIVVAAYGLFILAGAILVMSHESIQTRYSLKEIAPRIPIAFIASALSLFLVDKIIRLANGLTQGVLGGGVSPPSVGDTMTEAFNNAAAGGLFTILVGLVLVVVGVALLVVYAIRVVITLGLIVCGPLLLICHALPHTDPLARWWWRAIAAALGIQVAQAVVLITAVRTILSGSVHLFGSTLSALGTDQPPSAFGHSEEVRDVLAGPVGGVEPQSHRLRQHVKQAAGEVERQQQPGLGQRLVAVMGGRC</sequence>
<keyword evidence="3" id="KW-1185">Reference proteome</keyword>
<dbReference type="Pfam" id="PF19590">
    <property type="entry name" value="TrbL_3"/>
    <property type="match status" value="1"/>
</dbReference>
<dbReference type="InterPro" id="IPR045782">
    <property type="entry name" value="TrbL_3"/>
</dbReference>
<gene>
    <name evidence="2" type="ORF">ACFORO_05180</name>
</gene>
<dbReference type="EMBL" id="JBHRWI010000005">
    <property type="protein sequence ID" value="MFC3509548.1"/>
    <property type="molecule type" value="Genomic_DNA"/>
</dbReference>
<keyword evidence="1" id="KW-0472">Membrane</keyword>
<keyword evidence="1" id="KW-1133">Transmembrane helix</keyword>
<comment type="caution">
    <text evidence="2">The sequence shown here is derived from an EMBL/GenBank/DDBJ whole genome shotgun (WGS) entry which is preliminary data.</text>
</comment>
<feature type="transmembrane region" description="Helical" evidence="1">
    <location>
        <begin position="136"/>
        <end position="157"/>
    </location>
</feature>
<protein>
    <recommendedName>
        <fullName evidence="4">TrbL/VirB6 plasmid conjugal transfer protein</fullName>
    </recommendedName>
</protein>
<reference evidence="3" key="1">
    <citation type="journal article" date="2019" name="Int. J. Syst. Evol. Microbiol.">
        <title>The Global Catalogue of Microorganisms (GCM) 10K type strain sequencing project: providing services to taxonomists for standard genome sequencing and annotation.</title>
        <authorList>
            <consortium name="The Broad Institute Genomics Platform"/>
            <consortium name="The Broad Institute Genome Sequencing Center for Infectious Disease"/>
            <person name="Wu L."/>
            <person name="Ma J."/>
        </authorList>
    </citation>
    <scope>NUCLEOTIDE SEQUENCE [LARGE SCALE GENOMIC DNA]</scope>
    <source>
        <strain evidence="3">CGMCC 4.7682</strain>
    </source>
</reference>
<evidence type="ECO:0000256" key="1">
    <source>
        <dbReference type="SAM" id="Phobius"/>
    </source>
</evidence>
<dbReference type="RefSeq" id="WP_377871961.1">
    <property type="nucleotide sequence ID" value="NZ_JBHMAY010000035.1"/>
</dbReference>
<name>A0ABV7QB42_9PSEU</name>
<evidence type="ECO:0000313" key="3">
    <source>
        <dbReference type="Proteomes" id="UP001595764"/>
    </source>
</evidence>